<sequence length="341" mass="37152">MSQTVLVTGGAGYIGSHTCVELLNAGFTPIIVDNLCNSSVESLQRVATITGKAVPTFYEGDIRNAELLDKIFQTHSIDSVIHFAGLKAVGESVEKPLAYYDNNVAGTIQLLQAMQRHQVKCIVFSSSATVYGDPHTTPIQEHFPLSATNAYGRSKLMIEEMLGDLYRADPAWKIALLRYFNPVGAHSSGLIGEDPQGIPNNLMPYIARVAVGTYEYLSVFGGDYPTPDGTGVRDYIHVVDLAKGHVKALEAFQRPATPDLLTVNLGTGQGYSVLDMVNAFAQASGCEIPYRIVARRAGDIACCYADPAKAQELLQWTAEKDLAAMCNDAWNWQRNNPQGYR</sequence>
<comment type="subunit">
    <text evidence="9">Homodimer.</text>
</comment>
<dbReference type="Gene3D" id="3.90.25.10">
    <property type="entry name" value="UDP-galactose 4-epimerase, domain 1"/>
    <property type="match status" value="1"/>
</dbReference>
<comment type="similarity">
    <text evidence="4 9">Belongs to the NAD(P)-dependent epimerase/dehydratase family.</text>
</comment>
<keyword evidence="7 9" id="KW-0520">NAD</keyword>
<protein>
    <recommendedName>
        <fullName evidence="6 9">UDP-glucose 4-epimerase</fullName>
        <ecNumber evidence="5 9">5.1.3.2</ecNumber>
    </recommendedName>
</protein>
<name>A0A975FCC8_9GAMM</name>
<dbReference type="SUPFAM" id="SSF51735">
    <property type="entry name" value="NAD(P)-binding Rossmann-fold domains"/>
    <property type="match status" value="1"/>
</dbReference>
<dbReference type="RefSeq" id="WP_210220400.1">
    <property type="nucleotide sequence ID" value="NZ_CP072793.1"/>
</dbReference>
<dbReference type="NCBIfam" id="TIGR01179">
    <property type="entry name" value="galE"/>
    <property type="match status" value="1"/>
</dbReference>
<dbReference type="CDD" id="cd05247">
    <property type="entry name" value="UDP_G4E_1_SDR_e"/>
    <property type="match status" value="1"/>
</dbReference>
<evidence type="ECO:0000259" key="10">
    <source>
        <dbReference type="Pfam" id="PF16363"/>
    </source>
</evidence>
<proteinExistence type="inferred from homology"/>
<dbReference type="EC" id="5.1.3.2" evidence="5 9"/>
<dbReference type="PANTHER" id="PTHR43725">
    <property type="entry name" value="UDP-GLUCOSE 4-EPIMERASE"/>
    <property type="match status" value="1"/>
</dbReference>
<accession>A0A975FCC8</accession>
<organism evidence="11 12">
    <name type="scientific">Thiothrix unzii</name>
    <dbReference type="NCBI Taxonomy" id="111769"/>
    <lineage>
        <taxon>Bacteria</taxon>
        <taxon>Pseudomonadati</taxon>
        <taxon>Pseudomonadota</taxon>
        <taxon>Gammaproteobacteria</taxon>
        <taxon>Thiotrichales</taxon>
        <taxon>Thiotrichaceae</taxon>
        <taxon>Thiothrix</taxon>
    </lineage>
</organism>
<keyword evidence="9" id="KW-0119">Carbohydrate metabolism</keyword>
<evidence type="ECO:0000256" key="4">
    <source>
        <dbReference type="ARBA" id="ARBA00007637"/>
    </source>
</evidence>
<dbReference type="Proteomes" id="UP000672009">
    <property type="component" value="Chromosome"/>
</dbReference>
<keyword evidence="8 9" id="KW-0413">Isomerase</keyword>
<comment type="pathway">
    <text evidence="3 9">Carbohydrate metabolism; galactose metabolism.</text>
</comment>
<evidence type="ECO:0000313" key="12">
    <source>
        <dbReference type="Proteomes" id="UP000672009"/>
    </source>
</evidence>
<dbReference type="GO" id="GO:0003978">
    <property type="term" value="F:UDP-glucose 4-epimerase activity"/>
    <property type="evidence" value="ECO:0007669"/>
    <property type="project" value="UniProtKB-UniRule"/>
</dbReference>
<dbReference type="InterPro" id="IPR016040">
    <property type="entry name" value="NAD(P)-bd_dom"/>
</dbReference>
<reference evidence="11" key="1">
    <citation type="submission" date="2021-04" db="EMBL/GenBank/DDBJ databases">
        <title>Genomics, taxonomy and metabolism of representatives of sulfur bacteria of the genus Thiothrix: Thiothrix fructosivorans QT, Thiothrix unzii A1T and three new species, Thiothrix subterranea sp. nov., Thiothrix litoralis sp. nov. and 'Candidatus Thiothrix anitrata' sp. nov.</title>
        <authorList>
            <person name="Ravin N.V."/>
            <person name="Smolyakov D."/>
            <person name="Rudenko T.S."/>
            <person name="Mardanov A.V."/>
            <person name="Beletsky A.V."/>
            <person name="Markov N.D."/>
            <person name="Fomenkov A.I."/>
            <person name="Roberts R.J."/>
            <person name="Karnachuk O.V."/>
            <person name="Novikov A."/>
            <person name="Grabovich M.Y."/>
        </authorList>
    </citation>
    <scope>NUCLEOTIDE SEQUENCE</scope>
    <source>
        <strain evidence="11">A1</strain>
    </source>
</reference>
<evidence type="ECO:0000256" key="2">
    <source>
        <dbReference type="ARBA" id="ARBA00001911"/>
    </source>
</evidence>
<comment type="cofactor">
    <cofactor evidence="2 9">
        <name>NAD(+)</name>
        <dbReference type="ChEBI" id="CHEBI:57540"/>
    </cofactor>
</comment>
<evidence type="ECO:0000256" key="5">
    <source>
        <dbReference type="ARBA" id="ARBA00013189"/>
    </source>
</evidence>
<evidence type="ECO:0000313" key="11">
    <source>
        <dbReference type="EMBL" id="QTR54929.1"/>
    </source>
</evidence>
<gene>
    <name evidence="11" type="primary">galE</name>
    <name evidence="11" type="ORF">J9260_07590</name>
</gene>
<dbReference type="Gene3D" id="3.40.50.720">
    <property type="entry name" value="NAD(P)-binding Rossmann-like Domain"/>
    <property type="match status" value="1"/>
</dbReference>
<dbReference type="EMBL" id="CP072793">
    <property type="protein sequence ID" value="QTR54929.1"/>
    <property type="molecule type" value="Genomic_DNA"/>
</dbReference>
<evidence type="ECO:0000256" key="3">
    <source>
        <dbReference type="ARBA" id="ARBA00004947"/>
    </source>
</evidence>
<dbReference type="AlphaFoldDB" id="A0A975FCC8"/>
<dbReference type="GO" id="GO:0006012">
    <property type="term" value="P:galactose metabolic process"/>
    <property type="evidence" value="ECO:0007669"/>
    <property type="project" value="InterPro"/>
</dbReference>
<dbReference type="InterPro" id="IPR036291">
    <property type="entry name" value="NAD(P)-bd_dom_sf"/>
</dbReference>
<keyword evidence="12" id="KW-1185">Reference proteome</keyword>
<dbReference type="GO" id="GO:0005829">
    <property type="term" value="C:cytosol"/>
    <property type="evidence" value="ECO:0007669"/>
    <property type="project" value="TreeGrafter"/>
</dbReference>
<evidence type="ECO:0000256" key="7">
    <source>
        <dbReference type="ARBA" id="ARBA00023027"/>
    </source>
</evidence>
<evidence type="ECO:0000256" key="8">
    <source>
        <dbReference type="ARBA" id="ARBA00023235"/>
    </source>
</evidence>
<dbReference type="NCBIfam" id="NF007956">
    <property type="entry name" value="PRK10675.1"/>
    <property type="match status" value="1"/>
</dbReference>
<evidence type="ECO:0000256" key="6">
    <source>
        <dbReference type="ARBA" id="ARBA00018569"/>
    </source>
</evidence>
<dbReference type="KEGG" id="tun:J9260_07590"/>
<dbReference type="PANTHER" id="PTHR43725:SF47">
    <property type="entry name" value="UDP-GLUCOSE 4-EPIMERASE"/>
    <property type="match status" value="1"/>
</dbReference>
<evidence type="ECO:0000256" key="9">
    <source>
        <dbReference type="RuleBase" id="RU366046"/>
    </source>
</evidence>
<comment type="catalytic activity">
    <reaction evidence="1 9">
        <text>UDP-alpha-D-glucose = UDP-alpha-D-galactose</text>
        <dbReference type="Rhea" id="RHEA:22168"/>
        <dbReference type="ChEBI" id="CHEBI:58885"/>
        <dbReference type="ChEBI" id="CHEBI:66914"/>
        <dbReference type="EC" id="5.1.3.2"/>
    </reaction>
</comment>
<dbReference type="InterPro" id="IPR005886">
    <property type="entry name" value="UDP_G4E"/>
</dbReference>
<feature type="domain" description="NAD(P)-binding" evidence="10">
    <location>
        <begin position="6"/>
        <end position="328"/>
    </location>
</feature>
<evidence type="ECO:0000256" key="1">
    <source>
        <dbReference type="ARBA" id="ARBA00000083"/>
    </source>
</evidence>
<dbReference type="Pfam" id="PF16363">
    <property type="entry name" value="GDP_Man_Dehyd"/>
    <property type="match status" value="1"/>
</dbReference>